<evidence type="ECO:0000256" key="2">
    <source>
        <dbReference type="ARBA" id="ARBA00022490"/>
    </source>
</evidence>
<dbReference type="Gene3D" id="3.30.980.10">
    <property type="entry name" value="Threonyl-trna Synthetase, Chain A, domain 2"/>
    <property type="match status" value="1"/>
</dbReference>
<keyword evidence="6 13" id="KW-0547">Nucleotide-binding</keyword>
<sequence length="604" mass="70000">MAQRRTEIYLSASDRAVNFMKKDQVNNVENIRHSLSHLLAMAVLEKFLKTELGIGPTIENGFYYDFGGIKISETDLPELEKKIRELIKQNLKFEKKFVSFVETKKIFSGQQYKLELIKELNKNKEKISVYQSGDFTDLCAGPHVISSSEINPDAFKLTKLAGAYWRGNEKNPMLTRVYGVAFETKKELEDYLKMLEIAEKCDHRVLGEKLDLFMVDEEIGKGLPLWLPNGYFVRRKLENFMAELEEKNGYKHVLTPILAKEDLYKKSGHLTHYKDDMYAPIEIENERYYLKPMNCPHHHSIYKRSKRSYRELPLRLAEFGHVHRFERSGALSGLIRVRGFTQNDSHIYTDEANLEKEIVNVIKLTREVYDVFGIKDYWFRLSLPDFKNKEKYGDIKNKEMWEQGSAILRKALKNSGHKFAEAIGEATFYGPKIDIQTKNIYGKEDTLSTVQIDYYSASRFNLYYTDKNNKEKPVIVVHRAIMGSFDRFTAFLIEKTCGNLPLWLSPVQAVILPISEKQNSYAEKILGEMKHENIRIEIPDSNETLGKRIREAELKKIPYILVVGDKEIAANSVSVRQRIKGDLGALKLSEIIEKLKKEISEKTI</sequence>
<dbReference type="CDD" id="cd00771">
    <property type="entry name" value="ThrRS_core"/>
    <property type="match status" value="1"/>
</dbReference>
<dbReference type="InterPro" id="IPR018163">
    <property type="entry name" value="Thr/Ala-tRNA-synth_IIc_edit"/>
</dbReference>
<evidence type="ECO:0000256" key="12">
    <source>
        <dbReference type="ARBA" id="ARBA00049515"/>
    </source>
</evidence>
<protein>
    <recommendedName>
        <fullName evidence="13">Threonine--tRNA ligase</fullName>
        <ecNumber evidence="13">6.1.1.3</ecNumber>
    </recommendedName>
    <alternativeName>
        <fullName evidence="13">Threonyl-tRNA synthetase</fullName>
        <shortName evidence="13">ThrRS</shortName>
    </alternativeName>
</protein>
<feature type="domain" description="Aminoacyl-transfer RNA synthetases class-II family profile" evidence="15">
    <location>
        <begin position="202"/>
        <end position="501"/>
    </location>
</feature>
<dbReference type="InterPro" id="IPR006195">
    <property type="entry name" value="aa-tRNA-synth_II"/>
</dbReference>
<keyword evidence="7 13" id="KW-0862">Zinc</keyword>
<evidence type="ECO:0000256" key="11">
    <source>
        <dbReference type="ARBA" id="ARBA00023146"/>
    </source>
</evidence>
<dbReference type="SUPFAM" id="SSF55186">
    <property type="entry name" value="ThrRS/AlaRS common domain"/>
    <property type="match status" value="1"/>
</dbReference>
<keyword evidence="10 13" id="KW-0648">Protein biosynthesis</keyword>
<evidence type="ECO:0000256" key="5">
    <source>
        <dbReference type="ARBA" id="ARBA00022723"/>
    </source>
</evidence>
<dbReference type="HAMAP" id="MF_00184">
    <property type="entry name" value="Thr_tRNA_synth"/>
    <property type="match status" value="1"/>
</dbReference>
<dbReference type="EC" id="6.1.1.3" evidence="13"/>
<evidence type="ECO:0000256" key="6">
    <source>
        <dbReference type="ARBA" id="ARBA00022741"/>
    </source>
</evidence>
<organism evidence="16 17">
    <name type="scientific">Candidatus Wolfebacteria bacterium CG_4_10_14_0_2_um_filter_39_18</name>
    <dbReference type="NCBI Taxonomy" id="1975061"/>
    <lineage>
        <taxon>Bacteria</taxon>
        <taxon>Candidatus Wolfeibacteriota</taxon>
    </lineage>
</organism>
<dbReference type="CDD" id="cd00860">
    <property type="entry name" value="ThrRS_anticodon"/>
    <property type="match status" value="1"/>
</dbReference>
<comment type="subunit">
    <text evidence="13">Homodimer.</text>
</comment>
<dbReference type="Gene3D" id="3.40.50.800">
    <property type="entry name" value="Anticodon-binding domain"/>
    <property type="match status" value="1"/>
</dbReference>
<dbReference type="SUPFAM" id="SSF52954">
    <property type="entry name" value="Class II aaRS ABD-related"/>
    <property type="match status" value="1"/>
</dbReference>
<evidence type="ECO:0000256" key="8">
    <source>
        <dbReference type="ARBA" id="ARBA00022840"/>
    </source>
</evidence>
<dbReference type="Pfam" id="PF00587">
    <property type="entry name" value="tRNA-synt_2b"/>
    <property type="match status" value="1"/>
</dbReference>
<evidence type="ECO:0000256" key="10">
    <source>
        <dbReference type="ARBA" id="ARBA00022917"/>
    </source>
</evidence>
<evidence type="ECO:0000256" key="13">
    <source>
        <dbReference type="HAMAP-Rule" id="MF_00184"/>
    </source>
</evidence>
<dbReference type="Gene3D" id="3.30.930.10">
    <property type="entry name" value="Bira Bifunctional Protein, Domain 2"/>
    <property type="match status" value="1"/>
</dbReference>
<keyword evidence="2 13" id="KW-0963">Cytoplasm</keyword>
<dbReference type="GO" id="GO:0006435">
    <property type="term" value="P:threonyl-tRNA aminoacylation"/>
    <property type="evidence" value="ECO:0007669"/>
    <property type="project" value="UniProtKB-UniRule"/>
</dbReference>
<evidence type="ECO:0000256" key="14">
    <source>
        <dbReference type="SAM" id="Coils"/>
    </source>
</evidence>
<dbReference type="SMART" id="SM00863">
    <property type="entry name" value="tRNA_SAD"/>
    <property type="match status" value="1"/>
</dbReference>
<dbReference type="InterPro" id="IPR045864">
    <property type="entry name" value="aa-tRNA-synth_II/BPL/LPL"/>
</dbReference>
<feature type="binding site" evidence="13">
    <location>
        <position position="295"/>
    </location>
    <ligand>
        <name>Zn(2+)</name>
        <dbReference type="ChEBI" id="CHEBI:29105"/>
        <note>catalytic</note>
    </ligand>
</feature>
<dbReference type="FunFam" id="3.40.50.800:FF:000001">
    <property type="entry name" value="Threonine--tRNA ligase"/>
    <property type="match status" value="1"/>
</dbReference>
<dbReference type="FunFam" id="3.30.930.10:FF:000002">
    <property type="entry name" value="Threonine--tRNA ligase"/>
    <property type="match status" value="1"/>
</dbReference>
<evidence type="ECO:0000259" key="15">
    <source>
        <dbReference type="PROSITE" id="PS50862"/>
    </source>
</evidence>
<accession>A0A2M7THM2</accession>
<dbReference type="GO" id="GO:0004829">
    <property type="term" value="F:threonine-tRNA ligase activity"/>
    <property type="evidence" value="ECO:0007669"/>
    <property type="project" value="UniProtKB-UniRule"/>
</dbReference>
<dbReference type="FunFam" id="3.30.980.10:FF:000005">
    <property type="entry name" value="Threonyl-tRNA synthetase, mitochondrial"/>
    <property type="match status" value="1"/>
</dbReference>
<keyword evidence="8 13" id="KW-0067">ATP-binding</keyword>
<dbReference type="Pfam" id="PF03129">
    <property type="entry name" value="HGTP_anticodon"/>
    <property type="match status" value="1"/>
</dbReference>
<keyword evidence="5 13" id="KW-0479">Metal-binding</keyword>
<evidence type="ECO:0000256" key="4">
    <source>
        <dbReference type="ARBA" id="ARBA00022598"/>
    </source>
</evidence>
<keyword evidence="3 13" id="KW-0820">tRNA-binding</keyword>
<dbReference type="PANTHER" id="PTHR11451:SF56">
    <property type="entry name" value="THREONINE--TRNA LIGASE 1"/>
    <property type="match status" value="1"/>
</dbReference>
<dbReference type="EMBL" id="PFNM01000010">
    <property type="protein sequence ID" value="PIZ45338.1"/>
    <property type="molecule type" value="Genomic_DNA"/>
</dbReference>
<comment type="cofactor">
    <cofactor evidence="13">
        <name>Zn(2+)</name>
        <dbReference type="ChEBI" id="CHEBI:29105"/>
    </cofactor>
    <text evidence="13">Binds 1 zinc ion per subunit.</text>
</comment>
<feature type="coiled-coil region" evidence="14">
    <location>
        <begin position="69"/>
        <end position="96"/>
    </location>
</feature>
<dbReference type="InterPro" id="IPR004154">
    <property type="entry name" value="Anticodon-bd"/>
</dbReference>
<gene>
    <name evidence="13" type="primary">thrS</name>
    <name evidence="16" type="ORF">COY31_00635</name>
</gene>
<comment type="caution">
    <text evidence="13">Lacks conserved residue(s) required for the propagation of feature annotation.</text>
</comment>
<dbReference type="InterPro" id="IPR036621">
    <property type="entry name" value="Anticodon-bd_dom_sf"/>
</dbReference>
<evidence type="ECO:0000256" key="3">
    <source>
        <dbReference type="ARBA" id="ARBA00022555"/>
    </source>
</evidence>
<evidence type="ECO:0000313" key="16">
    <source>
        <dbReference type="EMBL" id="PIZ45338.1"/>
    </source>
</evidence>
<keyword evidence="14" id="KW-0175">Coiled coil</keyword>
<proteinExistence type="inferred from homology"/>
<dbReference type="InterPro" id="IPR033728">
    <property type="entry name" value="ThrRS_core"/>
</dbReference>
<dbReference type="InterPro" id="IPR012947">
    <property type="entry name" value="tRNA_SAD"/>
</dbReference>
<dbReference type="GO" id="GO:0046872">
    <property type="term" value="F:metal ion binding"/>
    <property type="evidence" value="ECO:0007669"/>
    <property type="project" value="UniProtKB-KW"/>
</dbReference>
<dbReference type="SUPFAM" id="SSF55681">
    <property type="entry name" value="Class II aaRS and biotin synthetases"/>
    <property type="match status" value="1"/>
</dbReference>
<dbReference type="InterPro" id="IPR047246">
    <property type="entry name" value="ThrRS_anticodon"/>
</dbReference>
<reference evidence="17" key="1">
    <citation type="submission" date="2017-09" db="EMBL/GenBank/DDBJ databases">
        <title>Depth-based differentiation of microbial function through sediment-hosted aquifers and enrichment of novel symbionts in the deep terrestrial subsurface.</title>
        <authorList>
            <person name="Probst A.J."/>
            <person name="Ladd B."/>
            <person name="Jarett J.K."/>
            <person name="Geller-Mcgrath D.E."/>
            <person name="Sieber C.M.K."/>
            <person name="Emerson J.B."/>
            <person name="Anantharaman K."/>
            <person name="Thomas B.C."/>
            <person name="Malmstrom R."/>
            <person name="Stieglmeier M."/>
            <person name="Klingl A."/>
            <person name="Woyke T."/>
            <person name="Ryan C.M."/>
            <person name="Banfield J.F."/>
        </authorList>
    </citation>
    <scope>NUCLEOTIDE SEQUENCE [LARGE SCALE GENOMIC DNA]</scope>
</reference>
<dbReference type="PRINTS" id="PR01047">
    <property type="entry name" value="TRNASYNTHTHR"/>
</dbReference>
<name>A0A2M7THM2_9BACT</name>
<feature type="binding site" evidence="13">
    <location>
        <position position="346"/>
    </location>
    <ligand>
        <name>Zn(2+)</name>
        <dbReference type="ChEBI" id="CHEBI:29105"/>
        <note>catalytic</note>
    </ligand>
</feature>
<dbReference type="AlphaFoldDB" id="A0A2M7THM2"/>
<keyword evidence="9 13" id="KW-0694">RNA-binding</keyword>
<dbReference type="GO" id="GO:0005737">
    <property type="term" value="C:cytoplasm"/>
    <property type="evidence" value="ECO:0007669"/>
    <property type="project" value="UniProtKB-SubCell"/>
</dbReference>
<dbReference type="GO" id="GO:0005524">
    <property type="term" value="F:ATP binding"/>
    <property type="evidence" value="ECO:0007669"/>
    <property type="project" value="UniProtKB-UniRule"/>
</dbReference>
<keyword evidence="4 13" id="KW-0436">Ligase</keyword>
<dbReference type="Proteomes" id="UP000230553">
    <property type="component" value="Unassembled WGS sequence"/>
</dbReference>
<evidence type="ECO:0000256" key="7">
    <source>
        <dbReference type="ARBA" id="ARBA00022833"/>
    </source>
</evidence>
<dbReference type="Gene3D" id="3.30.54.20">
    <property type="match status" value="1"/>
</dbReference>
<evidence type="ECO:0000256" key="1">
    <source>
        <dbReference type="ARBA" id="ARBA00008226"/>
    </source>
</evidence>
<feature type="binding site" evidence="13">
    <location>
        <position position="478"/>
    </location>
    <ligand>
        <name>Zn(2+)</name>
        <dbReference type="ChEBI" id="CHEBI:29105"/>
        <note>catalytic</note>
    </ligand>
</feature>
<comment type="similarity">
    <text evidence="1 13">Belongs to the class-II aminoacyl-tRNA synthetase family.</text>
</comment>
<comment type="subcellular location">
    <subcellularLocation>
        <location evidence="13">Cytoplasm</location>
    </subcellularLocation>
</comment>
<dbReference type="Pfam" id="PF07973">
    <property type="entry name" value="tRNA_SAD"/>
    <property type="match status" value="1"/>
</dbReference>
<dbReference type="NCBIfam" id="TIGR00418">
    <property type="entry name" value="thrS"/>
    <property type="match status" value="1"/>
</dbReference>
<dbReference type="InterPro" id="IPR002314">
    <property type="entry name" value="aa-tRNA-synt_IIb"/>
</dbReference>
<evidence type="ECO:0000313" key="17">
    <source>
        <dbReference type="Proteomes" id="UP000230553"/>
    </source>
</evidence>
<comment type="catalytic activity">
    <reaction evidence="12 13">
        <text>tRNA(Thr) + L-threonine + ATP = L-threonyl-tRNA(Thr) + AMP + diphosphate + H(+)</text>
        <dbReference type="Rhea" id="RHEA:24624"/>
        <dbReference type="Rhea" id="RHEA-COMP:9670"/>
        <dbReference type="Rhea" id="RHEA-COMP:9704"/>
        <dbReference type="ChEBI" id="CHEBI:15378"/>
        <dbReference type="ChEBI" id="CHEBI:30616"/>
        <dbReference type="ChEBI" id="CHEBI:33019"/>
        <dbReference type="ChEBI" id="CHEBI:57926"/>
        <dbReference type="ChEBI" id="CHEBI:78442"/>
        <dbReference type="ChEBI" id="CHEBI:78534"/>
        <dbReference type="ChEBI" id="CHEBI:456215"/>
        <dbReference type="EC" id="6.1.1.3"/>
    </reaction>
</comment>
<dbReference type="GO" id="GO:0000049">
    <property type="term" value="F:tRNA binding"/>
    <property type="evidence" value="ECO:0007669"/>
    <property type="project" value="UniProtKB-KW"/>
</dbReference>
<dbReference type="InterPro" id="IPR002320">
    <property type="entry name" value="Thr-tRNA-ligase_IIa"/>
</dbReference>
<comment type="caution">
    <text evidence="16">The sequence shown here is derived from an EMBL/GenBank/DDBJ whole genome shotgun (WGS) entry which is preliminary data.</text>
</comment>
<dbReference type="PROSITE" id="PS50862">
    <property type="entry name" value="AA_TRNA_LIGASE_II"/>
    <property type="match status" value="1"/>
</dbReference>
<keyword evidence="11 13" id="KW-0030">Aminoacyl-tRNA synthetase</keyword>
<dbReference type="PANTHER" id="PTHR11451">
    <property type="entry name" value="THREONINE-TRNA LIGASE"/>
    <property type="match status" value="1"/>
</dbReference>
<evidence type="ECO:0000256" key="9">
    <source>
        <dbReference type="ARBA" id="ARBA00022884"/>
    </source>
</evidence>